<reference evidence="4" key="2">
    <citation type="submission" date="2012-11" db="EMBL/GenBank/DDBJ databases">
        <authorList>
            <person name="Kuo A."/>
            <person name="Curtis B.A."/>
            <person name="Tanifuji G."/>
            <person name="Burki F."/>
            <person name="Gruber A."/>
            <person name="Irimia M."/>
            <person name="Maruyama S."/>
            <person name="Arias M.C."/>
            <person name="Ball S.G."/>
            <person name="Gile G.H."/>
            <person name="Hirakawa Y."/>
            <person name="Hopkins J.F."/>
            <person name="Rensing S.A."/>
            <person name="Schmutz J."/>
            <person name="Symeonidi A."/>
            <person name="Elias M."/>
            <person name="Eveleigh R.J."/>
            <person name="Herman E.K."/>
            <person name="Klute M.J."/>
            <person name="Nakayama T."/>
            <person name="Obornik M."/>
            <person name="Reyes-Prieto A."/>
            <person name="Armbrust E.V."/>
            <person name="Aves S.J."/>
            <person name="Beiko R.G."/>
            <person name="Coutinho P."/>
            <person name="Dacks J.B."/>
            <person name="Durnford D.G."/>
            <person name="Fast N.M."/>
            <person name="Green B.R."/>
            <person name="Grisdale C."/>
            <person name="Hempe F."/>
            <person name="Henrissat B."/>
            <person name="Hoppner M.P."/>
            <person name="Ishida K.-I."/>
            <person name="Kim E."/>
            <person name="Koreny L."/>
            <person name="Kroth P.G."/>
            <person name="Liu Y."/>
            <person name="Malik S.-B."/>
            <person name="Maier U.G."/>
            <person name="McRose D."/>
            <person name="Mock T."/>
            <person name="Neilson J.A."/>
            <person name="Onodera N.T."/>
            <person name="Poole A.M."/>
            <person name="Pritham E.J."/>
            <person name="Richards T.A."/>
            <person name="Rocap G."/>
            <person name="Roy S.W."/>
            <person name="Sarai C."/>
            <person name="Schaack S."/>
            <person name="Shirato S."/>
            <person name="Slamovits C.H."/>
            <person name="Spencer D.F."/>
            <person name="Suzuki S."/>
            <person name="Worden A.Z."/>
            <person name="Zauner S."/>
            <person name="Barry K."/>
            <person name="Bell C."/>
            <person name="Bharti A.K."/>
            <person name="Crow J.A."/>
            <person name="Grimwood J."/>
            <person name="Kramer R."/>
            <person name="Lindquist E."/>
            <person name="Lucas S."/>
            <person name="Salamov A."/>
            <person name="McFadden G.I."/>
            <person name="Lane C.E."/>
            <person name="Keeling P.J."/>
            <person name="Gray M.W."/>
            <person name="Grigoriev I.V."/>
            <person name="Archibald J.M."/>
        </authorList>
    </citation>
    <scope>NUCLEOTIDE SEQUENCE</scope>
    <source>
        <strain evidence="4">CCMP2712</strain>
    </source>
</reference>
<dbReference type="Proteomes" id="UP000011087">
    <property type="component" value="Unassembled WGS sequence"/>
</dbReference>
<keyword evidence="4" id="KW-1185">Reference proteome</keyword>
<reference evidence="2 4" key="1">
    <citation type="journal article" date="2012" name="Nature">
        <title>Algal genomes reveal evolutionary mosaicism and the fate of nucleomorphs.</title>
        <authorList>
            <consortium name="DOE Joint Genome Institute"/>
            <person name="Curtis B.A."/>
            <person name="Tanifuji G."/>
            <person name="Burki F."/>
            <person name="Gruber A."/>
            <person name="Irimia M."/>
            <person name="Maruyama S."/>
            <person name="Arias M.C."/>
            <person name="Ball S.G."/>
            <person name="Gile G.H."/>
            <person name="Hirakawa Y."/>
            <person name="Hopkins J.F."/>
            <person name="Kuo A."/>
            <person name="Rensing S.A."/>
            <person name="Schmutz J."/>
            <person name="Symeonidi A."/>
            <person name="Elias M."/>
            <person name="Eveleigh R.J."/>
            <person name="Herman E.K."/>
            <person name="Klute M.J."/>
            <person name="Nakayama T."/>
            <person name="Obornik M."/>
            <person name="Reyes-Prieto A."/>
            <person name="Armbrust E.V."/>
            <person name="Aves S.J."/>
            <person name="Beiko R.G."/>
            <person name="Coutinho P."/>
            <person name="Dacks J.B."/>
            <person name="Durnford D.G."/>
            <person name="Fast N.M."/>
            <person name="Green B.R."/>
            <person name="Grisdale C.J."/>
            <person name="Hempel F."/>
            <person name="Henrissat B."/>
            <person name="Hoppner M.P."/>
            <person name="Ishida K."/>
            <person name="Kim E."/>
            <person name="Koreny L."/>
            <person name="Kroth P.G."/>
            <person name="Liu Y."/>
            <person name="Malik S.B."/>
            <person name="Maier U.G."/>
            <person name="McRose D."/>
            <person name="Mock T."/>
            <person name="Neilson J.A."/>
            <person name="Onodera N.T."/>
            <person name="Poole A.M."/>
            <person name="Pritham E.J."/>
            <person name="Richards T.A."/>
            <person name="Rocap G."/>
            <person name="Roy S.W."/>
            <person name="Sarai C."/>
            <person name="Schaack S."/>
            <person name="Shirato S."/>
            <person name="Slamovits C.H."/>
            <person name="Spencer D.F."/>
            <person name="Suzuki S."/>
            <person name="Worden A.Z."/>
            <person name="Zauner S."/>
            <person name="Barry K."/>
            <person name="Bell C."/>
            <person name="Bharti A.K."/>
            <person name="Crow J.A."/>
            <person name="Grimwood J."/>
            <person name="Kramer R."/>
            <person name="Lindquist E."/>
            <person name="Lucas S."/>
            <person name="Salamov A."/>
            <person name="McFadden G.I."/>
            <person name="Lane C.E."/>
            <person name="Keeling P.J."/>
            <person name="Gray M.W."/>
            <person name="Grigoriev I.V."/>
            <person name="Archibald J.M."/>
        </authorList>
    </citation>
    <scope>NUCLEOTIDE SEQUENCE</scope>
    <source>
        <strain evidence="2 4">CCMP2712</strain>
    </source>
</reference>
<feature type="compositionally biased region" description="Basic and acidic residues" evidence="1">
    <location>
        <begin position="83"/>
        <end position="97"/>
    </location>
</feature>
<accession>L1JGT2</accession>
<dbReference type="RefSeq" id="XP_005834696.1">
    <property type="nucleotide sequence ID" value="XM_005834639.1"/>
</dbReference>
<dbReference type="EMBL" id="JH992988">
    <property type="protein sequence ID" value="EKX47716.1"/>
    <property type="molecule type" value="Genomic_DNA"/>
</dbReference>
<dbReference type="GeneID" id="17304413"/>
<gene>
    <name evidence="2" type="ORF">GUITHDRAFT_137117</name>
</gene>
<dbReference type="KEGG" id="gtt:GUITHDRAFT_137117"/>
<feature type="compositionally biased region" description="Basic and acidic residues" evidence="1">
    <location>
        <begin position="189"/>
        <end position="199"/>
    </location>
</feature>
<dbReference type="PaxDb" id="55529-EKX47716"/>
<dbReference type="HOGENOM" id="CLU_995513_0_0_1"/>
<dbReference type="AlphaFoldDB" id="L1JGT2"/>
<name>L1JGT2_GUITC</name>
<organism evidence="2">
    <name type="scientific">Guillardia theta (strain CCMP2712)</name>
    <name type="common">Cryptophyte</name>
    <dbReference type="NCBI Taxonomy" id="905079"/>
    <lineage>
        <taxon>Eukaryota</taxon>
        <taxon>Cryptophyceae</taxon>
        <taxon>Pyrenomonadales</taxon>
        <taxon>Geminigeraceae</taxon>
        <taxon>Guillardia</taxon>
    </lineage>
</organism>
<feature type="compositionally biased region" description="Basic and acidic residues" evidence="1">
    <location>
        <begin position="217"/>
        <end position="228"/>
    </location>
</feature>
<evidence type="ECO:0000313" key="3">
    <source>
        <dbReference type="EnsemblProtists" id="EKX47716"/>
    </source>
</evidence>
<sequence length="280" mass="30195">MDKGRGGPRASGRSSRGTGGSLFDARETVYLADSVRGSLQDEGVNKMPSNYVLAQADRNTAASSNGAGRDTIYTTADGQRSTIGDRKERYTEGDGRTGHQTGGGRSTLYFRQGDMYTGVYEDADAAPDVKEKFAGVGEDWRAQQARWASRENGNGEEEGGEGGGAGRRAAAASGQRVDAHVNGGVGTRGSRDTDSRDSTRSVVSSGVKDLYESQQKQQEDKLSGRRFLDPAKGLAQIESLEEKKEPVVQPGRSEYKGSRIEWEKFPEVSSNWYGFNDAIV</sequence>
<feature type="region of interest" description="Disordered" evidence="1">
    <location>
        <begin position="1"/>
        <end position="25"/>
    </location>
</feature>
<reference evidence="3" key="3">
    <citation type="submission" date="2015-06" db="UniProtKB">
        <authorList>
            <consortium name="EnsemblProtists"/>
        </authorList>
    </citation>
    <scope>IDENTIFICATION</scope>
</reference>
<protein>
    <submittedName>
        <fullName evidence="2 3">Uncharacterized protein</fullName>
    </submittedName>
</protein>
<proteinExistence type="predicted"/>
<dbReference type="EnsemblProtists" id="EKX47716">
    <property type="protein sequence ID" value="EKX47716"/>
    <property type="gene ID" value="GUITHDRAFT_137117"/>
</dbReference>
<feature type="region of interest" description="Disordered" evidence="1">
    <location>
        <begin position="134"/>
        <end position="228"/>
    </location>
</feature>
<evidence type="ECO:0000313" key="2">
    <source>
        <dbReference type="EMBL" id="EKX47716.1"/>
    </source>
</evidence>
<evidence type="ECO:0000256" key="1">
    <source>
        <dbReference type="SAM" id="MobiDB-lite"/>
    </source>
</evidence>
<feature type="region of interest" description="Disordered" evidence="1">
    <location>
        <begin position="77"/>
        <end position="109"/>
    </location>
</feature>
<evidence type="ECO:0000313" key="4">
    <source>
        <dbReference type="Proteomes" id="UP000011087"/>
    </source>
</evidence>